<feature type="transmembrane region" description="Helical" evidence="7">
    <location>
        <begin position="21"/>
        <end position="42"/>
    </location>
</feature>
<dbReference type="KEGG" id="manr:MPAN_006860"/>
<evidence type="ECO:0000256" key="6">
    <source>
        <dbReference type="ARBA" id="ARBA00023136"/>
    </source>
</evidence>
<evidence type="ECO:0000313" key="8">
    <source>
        <dbReference type="EMBL" id="BCR35793.1"/>
    </source>
</evidence>
<dbReference type="AlphaFoldDB" id="A0A7U9TGM5"/>
<dbReference type="InterPro" id="IPR000515">
    <property type="entry name" value="MetI-like"/>
</dbReference>
<reference evidence="8" key="1">
    <citation type="submission" date="2021-01" db="EMBL/GenBank/DDBJ databases">
        <title>Draft genome sequence of Acholeplasmataceae bacterium strain Mahy22.</title>
        <authorList>
            <person name="Watanabe M."/>
            <person name="Kojima H."/>
            <person name="Fukui M."/>
        </authorList>
    </citation>
    <scope>NUCLEOTIDE SEQUENCE</scope>
    <source>
        <strain evidence="8">Mahy22</strain>
    </source>
</reference>
<keyword evidence="3" id="KW-1003">Cell membrane</keyword>
<dbReference type="Pfam" id="PF00528">
    <property type="entry name" value="BPD_transp_1"/>
    <property type="match status" value="1"/>
</dbReference>
<keyword evidence="5 7" id="KW-1133">Transmembrane helix</keyword>
<gene>
    <name evidence="8" type="ORF">MPAN_006860</name>
</gene>
<feature type="transmembrane region" description="Helical" evidence="7">
    <location>
        <begin position="259"/>
        <end position="279"/>
    </location>
</feature>
<dbReference type="CDD" id="cd06261">
    <property type="entry name" value="TM_PBP2"/>
    <property type="match status" value="1"/>
</dbReference>
<organism evidence="8 9">
    <name type="scientific">Mariniplasma anaerobium</name>
    <dbReference type="NCBI Taxonomy" id="2735436"/>
    <lineage>
        <taxon>Bacteria</taxon>
        <taxon>Bacillati</taxon>
        <taxon>Mycoplasmatota</taxon>
        <taxon>Mollicutes</taxon>
        <taxon>Acholeplasmatales</taxon>
        <taxon>Acholeplasmataceae</taxon>
        <taxon>Mariniplasma</taxon>
    </lineage>
</organism>
<keyword evidence="2 7" id="KW-0813">Transport</keyword>
<evidence type="ECO:0000256" key="4">
    <source>
        <dbReference type="ARBA" id="ARBA00022692"/>
    </source>
</evidence>
<dbReference type="SUPFAM" id="SSF161098">
    <property type="entry name" value="MetI-like"/>
    <property type="match status" value="1"/>
</dbReference>
<comment type="subcellular location">
    <subcellularLocation>
        <location evidence="1 7">Cell membrane</location>
        <topology evidence="1 7">Multi-pass membrane protein</topology>
    </subcellularLocation>
</comment>
<dbReference type="InterPro" id="IPR035906">
    <property type="entry name" value="MetI-like_sf"/>
</dbReference>
<dbReference type="Proteomes" id="UP000620133">
    <property type="component" value="Chromosome"/>
</dbReference>
<keyword evidence="6 7" id="KW-0472">Membrane</keyword>
<dbReference type="PANTHER" id="PTHR43744:SF1">
    <property type="entry name" value="BINDING-PROTEIN-DEPENDENT TRANSPORT SYSTEMS INNER MEMBRANE COMPONENT"/>
    <property type="match status" value="1"/>
</dbReference>
<evidence type="ECO:0000256" key="1">
    <source>
        <dbReference type="ARBA" id="ARBA00004651"/>
    </source>
</evidence>
<evidence type="ECO:0000256" key="2">
    <source>
        <dbReference type="ARBA" id="ARBA00022448"/>
    </source>
</evidence>
<evidence type="ECO:0000256" key="5">
    <source>
        <dbReference type="ARBA" id="ARBA00022989"/>
    </source>
</evidence>
<feature type="transmembrane region" description="Helical" evidence="7">
    <location>
        <begin position="86"/>
        <end position="110"/>
    </location>
</feature>
<evidence type="ECO:0000256" key="7">
    <source>
        <dbReference type="RuleBase" id="RU363032"/>
    </source>
</evidence>
<evidence type="ECO:0000313" key="9">
    <source>
        <dbReference type="Proteomes" id="UP000620133"/>
    </source>
</evidence>
<protein>
    <submittedName>
        <fullName evidence="8">ABC transporter permease</fullName>
    </submittedName>
</protein>
<dbReference type="PROSITE" id="PS50928">
    <property type="entry name" value="ABC_TM1"/>
    <property type="match status" value="1"/>
</dbReference>
<dbReference type="EMBL" id="AP024412">
    <property type="protein sequence ID" value="BCR35793.1"/>
    <property type="molecule type" value="Genomic_DNA"/>
</dbReference>
<dbReference type="GO" id="GO:0005886">
    <property type="term" value="C:plasma membrane"/>
    <property type="evidence" value="ECO:0007669"/>
    <property type="project" value="UniProtKB-SubCell"/>
</dbReference>
<sequence length="293" mass="32659">MASASFQGTKINPTRLHRSQLPFFMFLIPFATLMILPILFIFNHAFKPRSELFAYPPRFFVRNPTFDNFNELSRLVSASGVPFSRYLVNSLLVTIIGVTLAIFITAFSAYALSKLKFRGKKLLFEINTLALMFVPIAVQIPRYLIIARSGLIDTYAAHILPMIVMPVAMFLIKQFIDQTPNEIIESAKIDGASEMQIFFKIVLPVIAPAIATVGILAFQIIWNDVSTSVLYINDESKRTLAFYMQSLTSIQGNNVAGQGMAAAASLIMFVPNLVLFVFLQGKVMNTMAHSGIK</sequence>
<name>A0A7U9TGM5_9MOLU</name>
<dbReference type="GO" id="GO:0055085">
    <property type="term" value="P:transmembrane transport"/>
    <property type="evidence" value="ECO:0007669"/>
    <property type="project" value="InterPro"/>
</dbReference>
<proteinExistence type="inferred from homology"/>
<comment type="similarity">
    <text evidence="7">Belongs to the binding-protein-dependent transport system permease family.</text>
</comment>
<dbReference type="Gene3D" id="1.10.3720.10">
    <property type="entry name" value="MetI-like"/>
    <property type="match status" value="1"/>
</dbReference>
<feature type="transmembrane region" description="Helical" evidence="7">
    <location>
        <begin position="197"/>
        <end position="222"/>
    </location>
</feature>
<dbReference type="RefSeq" id="WP_176238628.1">
    <property type="nucleotide sequence ID" value="NZ_AP024412.1"/>
</dbReference>
<dbReference type="PANTHER" id="PTHR43744">
    <property type="entry name" value="ABC TRANSPORTER PERMEASE PROTEIN MG189-RELATED-RELATED"/>
    <property type="match status" value="1"/>
</dbReference>
<feature type="transmembrane region" description="Helical" evidence="7">
    <location>
        <begin position="122"/>
        <end position="143"/>
    </location>
</feature>
<keyword evidence="9" id="KW-1185">Reference proteome</keyword>
<accession>A0A7U9TGM5</accession>
<evidence type="ECO:0000256" key="3">
    <source>
        <dbReference type="ARBA" id="ARBA00022475"/>
    </source>
</evidence>
<keyword evidence="4 7" id="KW-0812">Transmembrane</keyword>
<feature type="transmembrane region" description="Helical" evidence="7">
    <location>
        <begin position="155"/>
        <end position="176"/>
    </location>
</feature>